<feature type="signal peptide" evidence="1">
    <location>
        <begin position="1"/>
        <end position="22"/>
    </location>
</feature>
<evidence type="ECO:0000313" key="3">
    <source>
        <dbReference type="Proteomes" id="UP001597557"/>
    </source>
</evidence>
<dbReference type="EMBL" id="JBHUPD010000003">
    <property type="protein sequence ID" value="MFD2873663.1"/>
    <property type="molecule type" value="Genomic_DNA"/>
</dbReference>
<evidence type="ECO:0000256" key="1">
    <source>
        <dbReference type="SAM" id="SignalP"/>
    </source>
</evidence>
<protein>
    <recommendedName>
        <fullName evidence="4">Chalcone isomerase domain-containing protein</fullName>
    </recommendedName>
</protein>
<name>A0ABW5YE58_9SPHI</name>
<sequence>MKNLGRILFTLAMLCFGGKLYAQETVNKGDIVIHIHGSGPDFLNKFQLDIYKRSDSMKIVYAVFDSIRFSVTRKDSAFARLSAKYWEGKGDSAERRRLSDAVSAYFERNSVYDRDSITIAARQDTAYNALLQRLGSASKEDLLQTGRNKNRFLIDGVHFGFAITSASGYKAVGVRSPSANSHPLL</sequence>
<feature type="chain" id="PRO_5047109502" description="Chalcone isomerase domain-containing protein" evidence="1">
    <location>
        <begin position="23"/>
        <end position="185"/>
    </location>
</feature>
<evidence type="ECO:0000313" key="2">
    <source>
        <dbReference type="EMBL" id="MFD2873663.1"/>
    </source>
</evidence>
<reference evidence="3" key="1">
    <citation type="journal article" date="2019" name="Int. J. Syst. Evol. Microbiol.">
        <title>The Global Catalogue of Microorganisms (GCM) 10K type strain sequencing project: providing services to taxonomists for standard genome sequencing and annotation.</title>
        <authorList>
            <consortium name="The Broad Institute Genomics Platform"/>
            <consortium name="The Broad Institute Genome Sequencing Center for Infectious Disease"/>
            <person name="Wu L."/>
            <person name="Ma J."/>
        </authorList>
    </citation>
    <scope>NUCLEOTIDE SEQUENCE [LARGE SCALE GENOMIC DNA]</scope>
    <source>
        <strain evidence="3">KCTC 22437</strain>
    </source>
</reference>
<organism evidence="2 3">
    <name type="scientific">Mucilaginibacter ximonensis</name>
    <dbReference type="NCBI Taxonomy" id="538021"/>
    <lineage>
        <taxon>Bacteria</taxon>
        <taxon>Pseudomonadati</taxon>
        <taxon>Bacteroidota</taxon>
        <taxon>Sphingobacteriia</taxon>
        <taxon>Sphingobacteriales</taxon>
        <taxon>Sphingobacteriaceae</taxon>
        <taxon>Mucilaginibacter</taxon>
    </lineage>
</organism>
<keyword evidence="3" id="KW-1185">Reference proteome</keyword>
<proteinExistence type="predicted"/>
<dbReference type="Proteomes" id="UP001597557">
    <property type="component" value="Unassembled WGS sequence"/>
</dbReference>
<keyword evidence="1" id="KW-0732">Signal</keyword>
<gene>
    <name evidence="2" type="ORF">ACFS5N_14350</name>
</gene>
<accession>A0ABW5YE58</accession>
<comment type="caution">
    <text evidence="2">The sequence shown here is derived from an EMBL/GenBank/DDBJ whole genome shotgun (WGS) entry which is preliminary data.</text>
</comment>
<evidence type="ECO:0008006" key="4">
    <source>
        <dbReference type="Google" id="ProtNLM"/>
    </source>
</evidence>